<accession>A0A553IH85</accession>
<gene>
    <name evidence="1" type="ORF">FNV44_00555</name>
</gene>
<organism evidence="1 2">
    <name type="scientific">Acholeplasma laidlawii</name>
    <dbReference type="NCBI Taxonomy" id="2148"/>
    <lineage>
        <taxon>Bacteria</taxon>
        <taxon>Bacillati</taxon>
        <taxon>Mycoplasmatota</taxon>
        <taxon>Mollicutes</taxon>
        <taxon>Acholeplasmatales</taxon>
        <taxon>Acholeplasmataceae</taxon>
        <taxon>Acholeplasma</taxon>
    </lineage>
</organism>
<comment type="caution">
    <text evidence="1">The sequence shown here is derived from an EMBL/GenBank/DDBJ whole genome shotgun (WGS) entry which is preliminary data.</text>
</comment>
<evidence type="ECO:0000313" key="1">
    <source>
        <dbReference type="EMBL" id="TRX99564.1"/>
    </source>
</evidence>
<dbReference type="RefSeq" id="WP_064211920.1">
    <property type="nucleotide sequence ID" value="NZ_JACAOE010000001.1"/>
</dbReference>
<reference evidence="1 2" key="1">
    <citation type="submission" date="2019-07" db="EMBL/GenBank/DDBJ databases">
        <title>Genome sequence of Acholeplasma laidlawii strain with increased resistance to erythromycin.</title>
        <authorList>
            <person name="Medvedeva E.S."/>
            <person name="Baranova N.B."/>
            <person name="Siniagina M.N."/>
            <person name="Mouzykantov A."/>
            <person name="Chernova O.A."/>
            <person name="Chernov V.M."/>
        </authorList>
    </citation>
    <scope>NUCLEOTIDE SEQUENCE [LARGE SCALE GENOMIC DNA]</scope>
    <source>
        <strain evidence="1 2">PG8REry</strain>
    </source>
</reference>
<dbReference type="Proteomes" id="UP000315938">
    <property type="component" value="Unassembled WGS sequence"/>
</dbReference>
<sequence>MKSLTNKLVMSVLALVLTGVALSVGVLAWFTINNRATIEAFTGTVQTGEGFYVSLDGNTWKNTLTTTEMQTAAGAVTFVQLTSQDGIALYDLGSSTAATAGFIEFDLLFAGSANLNNIIIDSLTLSGTQTSWIPGIYVPGTRQTGAPDANTPILDYVSNAARVSFQDMITTTTSTIFEQSVGTDTNSLGFGTYATNEAILFYNAIMDTDLVENDFDTAAAALALKPTEQAGNGLTVVVAALNPNGTVISGYTYDTSSLTAIGGSSAKVGAITVRVWVEGWDQEAFNAILSGVLTVNFNFTATA</sequence>
<proteinExistence type="predicted"/>
<evidence type="ECO:0000313" key="2">
    <source>
        <dbReference type="Proteomes" id="UP000315938"/>
    </source>
</evidence>
<name>A0A553IH85_ACHLA</name>
<protein>
    <submittedName>
        <fullName evidence="1">Uncharacterized protein</fullName>
    </submittedName>
</protein>
<dbReference type="EMBL" id="VKID01000001">
    <property type="protein sequence ID" value="TRX99564.1"/>
    <property type="molecule type" value="Genomic_DNA"/>
</dbReference>
<dbReference type="AlphaFoldDB" id="A0A553IH85"/>